<evidence type="ECO:0000259" key="6">
    <source>
        <dbReference type="Pfam" id="PF08281"/>
    </source>
</evidence>
<feature type="domain" description="RNA polymerase sigma factor 70 region 4 type 2" evidence="6">
    <location>
        <begin position="122"/>
        <end position="170"/>
    </location>
</feature>
<evidence type="ECO:0000256" key="4">
    <source>
        <dbReference type="ARBA" id="ARBA00023163"/>
    </source>
</evidence>
<evidence type="ECO:0000313" key="8">
    <source>
        <dbReference type="Proteomes" id="UP001176883"/>
    </source>
</evidence>
<gene>
    <name evidence="7" type="ORF">Q4Q35_00300</name>
</gene>
<name>A0ABT8W542_9FLAO</name>
<dbReference type="Gene3D" id="1.10.10.10">
    <property type="entry name" value="Winged helix-like DNA-binding domain superfamily/Winged helix DNA-binding domain"/>
    <property type="match status" value="1"/>
</dbReference>
<keyword evidence="2" id="KW-0805">Transcription regulation</keyword>
<dbReference type="PANTHER" id="PTHR43133:SF46">
    <property type="entry name" value="RNA POLYMERASE SIGMA-70 FACTOR ECF SUBFAMILY"/>
    <property type="match status" value="1"/>
</dbReference>
<organism evidence="7 8">
    <name type="scientific">Flavivirga aquimarina</name>
    <dbReference type="NCBI Taxonomy" id="2027862"/>
    <lineage>
        <taxon>Bacteria</taxon>
        <taxon>Pseudomonadati</taxon>
        <taxon>Bacteroidota</taxon>
        <taxon>Flavobacteriia</taxon>
        <taxon>Flavobacteriales</taxon>
        <taxon>Flavobacteriaceae</taxon>
        <taxon>Flavivirga</taxon>
    </lineage>
</organism>
<dbReference type="NCBIfam" id="TIGR02937">
    <property type="entry name" value="sigma70-ECF"/>
    <property type="match status" value="1"/>
</dbReference>
<dbReference type="InterPro" id="IPR014284">
    <property type="entry name" value="RNA_pol_sigma-70_dom"/>
</dbReference>
<proteinExistence type="inferred from homology"/>
<dbReference type="InterPro" id="IPR013325">
    <property type="entry name" value="RNA_pol_sigma_r2"/>
</dbReference>
<keyword evidence="4" id="KW-0804">Transcription</keyword>
<dbReference type="SUPFAM" id="SSF88659">
    <property type="entry name" value="Sigma3 and sigma4 domains of RNA polymerase sigma factors"/>
    <property type="match status" value="1"/>
</dbReference>
<evidence type="ECO:0000259" key="5">
    <source>
        <dbReference type="Pfam" id="PF04542"/>
    </source>
</evidence>
<evidence type="ECO:0000256" key="2">
    <source>
        <dbReference type="ARBA" id="ARBA00023015"/>
    </source>
</evidence>
<dbReference type="Pfam" id="PF04542">
    <property type="entry name" value="Sigma70_r2"/>
    <property type="match status" value="1"/>
</dbReference>
<dbReference type="InterPro" id="IPR039425">
    <property type="entry name" value="RNA_pol_sigma-70-like"/>
</dbReference>
<evidence type="ECO:0000313" key="7">
    <source>
        <dbReference type="EMBL" id="MDO5968236.1"/>
    </source>
</evidence>
<keyword evidence="3" id="KW-0731">Sigma factor</keyword>
<feature type="domain" description="RNA polymerase sigma-70 region 2" evidence="5">
    <location>
        <begin position="20"/>
        <end position="85"/>
    </location>
</feature>
<dbReference type="Pfam" id="PF08281">
    <property type="entry name" value="Sigma70_r4_2"/>
    <property type="match status" value="1"/>
</dbReference>
<dbReference type="Gene3D" id="1.10.1740.10">
    <property type="match status" value="1"/>
</dbReference>
<dbReference type="SUPFAM" id="SSF88946">
    <property type="entry name" value="Sigma2 domain of RNA polymerase sigma factors"/>
    <property type="match status" value="1"/>
</dbReference>
<dbReference type="RefSeq" id="WP_303275919.1">
    <property type="nucleotide sequence ID" value="NZ_JAUOEK010000013.1"/>
</dbReference>
<sequence length="181" mass="20975">MDKSVKNIYKPGSKSSFENLYRDFWKRLYIICFQKTNDAEASEEMVQDIFVSLWKKGKDLKIDSSIEVYLVGAAKYKVLDYYRSQIKLKECHLGDCNLCDQAGFDEIVLEHNEALEGFLKEDLEVIVDRLPCQCQKVYRLSRENNLTTKEIATLLDISPKTVKNHITKALSYIRPHLKGSL</sequence>
<evidence type="ECO:0000256" key="3">
    <source>
        <dbReference type="ARBA" id="ARBA00023082"/>
    </source>
</evidence>
<evidence type="ECO:0000256" key="1">
    <source>
        <dbReference type="ARBA" id="ARBA00010641"/>
    </source>
</evidence>
<comment type="caution">
    <text evidence="7">The sequence shown here is derived from an EMBL/GenBank/DDBJ whole genome shotgun (WGS) entry which is preliminary data.</text>
</comment>
<dbReference type="InterPro" id="IPR013249">
    <property type="entry name" value="RNA_pol_sigma70_r4_t2"/>
</dbReference>
<dbReference type="InterPro" id="IPR036388">
    <property type="entry name" value="WH-like_DNA-bd_sf"/>
</dbReference>
<reference evidence="7" key="1">
    <citation type="submission" date="2023-07" db="EMBL/GenBank/DDBJ databases">
        <title>Two novel species in the genus Flavivirga.</title>
        <authorList>
            <person name="Kwon K."/>
        </authorList>
    </citation>
    <scope>NUCLEOTIDE SEQUENCE</scope>
    <source>
        <strain evidence="7">KCTC 52353</strain>
    </source>
</reference>
<accession>A0ABT8W542</accession>
<comment type="similarity">
    <text evidence="1">Belongs to the sigma-70 factor family. ECF subfamily.</text>
</comment>
<dbReference type="PANTHER" id="PTHR43133">
    <property type="entry name" value="RNA POLYMERASE ECF-TYPE SIGMA FACTO"/>
    <property type="match status" value="1"/>
</dbReference>
<dbReference type="Proteomes" id="UP001176883">
    <property type="component" value="Unassembled WGS sequence"/>
</dbReference>
<protein>
    <submittedName>
        <fullName evidence="7">Sigma-70 family RNA polymerase sigma factor</fullName>
    </submittedName>
</protein>
<dbReference type="InterPro" id="IPR013324">
    <property type="entry name" value="RNA_pol_sigma_r3/r4-like"/>
</dbReference>
<dbReference type="InterPro" id="IPR007627">
    <property type="entry name" value="RNA_pol_sigma70_r2"/>
</dbReference>
<dbReference type="EMBL" id="JAUOEK010000013">
    <property type="protein sequence ID" value="MDO5968236.1"/>
    <property type="molecule type" value="Genomic_DNA"/>
</dbReference>
<keyword evidence="8" id="KW-1185">Reference proteome</keyword>